<feature type="transmembrane region" description="Helical" evidence="2">
    <location>
        <begin position="102"/>
        <end position="120"/>
    </location>
</feature>
<keyword evidence="2" id="KW-0812">Transmembrane</keyword>
<name>A0A8H3HMU1_9AGAM</name>
<organism evidence="3 4">
    <name type="scientific">Rhizoctonia solani</name>
    <dbReference type="NCBI Taxonomy" id="456999"/>
    <lineage>
        <taxon>Eukaryota</taxon>
        <taxon>Fungi</taxon>
        <taxon>Dikarya</taxon>
        <taxon>Basidiomycota</taxon>
        <taxon>Agaricomycotina</taxon>
        <taxon>Agaricomycetes</taxon>
        <taxon>Cantharellales</taxon>
        <taxon>Ceratobasidiaceae</taxon>
        <taxon>Rhizoctonia</taxon>
    </lineage>
</organism>
<evidence type="ECO:0000313" key="3">
    <source>
        <dbReference type="EMBL" id="CAE6526701.1"/>
    </source>
</evidence>
<protein>
    <submittedName>
        <fullName evidence="3">Uncharacterized protein</fullName>
    </submittedName>
</protein>
<proteinExistence type="predicted"/>
<dbReference type="EMBL" id="CAJMWY010004284">
    <property type="protein sequence ID" value="CAE6526701.1"/>
    <property type="molecule type" value="Genomic_DNA"/>
</dbReference>
<keyword evidence="2" id="KW-0472">Membrane</keyword>
<keyword evidence="2" id="KW-1133">Transmembrane helix</keyword>
<dbReference type="Proteomes" id="UP000663861">
    <property type="component" value="Unassembled WGS sequence"/>
</dbReference>
<evidence type="ECO:0000256" key="1">
    <source>
        <dbReference type="SAM" id="MobiDB-lite"/>
    </source>
</evidence>
<sequence>MVVQIPGIVAIVCSLCLIIICLWPIVTLRSSLPAKQLWIMNTKDAFRVGVLSSKPRLRGLSILGQPCEAKSSPKPFVLIARDTRRFLAHLLFRRVRPVETRIYAFARNLFAVFAIGVLIFRTVTALQQAQNEVGTRVVSDSCDLIPYEHRILVLSERLLYDPQWNTSLPADINFTISAIWSDPGRGYEPYKGNDCSLIWNKTLRKRILLYYGSTAYQNRSLELFDCPVTFGQRSNRPWPWLFAGGGNMTDSFVYRIEARPVTGTTEGRLVDTQMPHIWLINQRELNSTDFDQSNVGEIRTHLPAFKLLRGSSIAAEANLVTRRLIQSSIVKDTIFQSKPDYRLLSLYPIVQSSVAMLNSSDANVAIATVRPTLNPALMYHRSPSNVIDPDDPLKGVCDFIDDYRTGTIFNVIGSVGGLFALLQAMHMLLFGRPLLWGLTGAKTITPFGLLGTCSSGGFKRRLRDEYHTTSDEDGTDAIRISKFLRDFVVDFGPADLDMEKPPNTEKMLLSSTLVAESEDIAGPRITNAVHQKGDGTEEVANQTNGRDHTRNIV</sequence>
<comment type="caution">
    <text evidence="3">The sequence shown here is derived from an EMBL/GenBank/DDBJ whole genome shotgun (WGS) entry which is preliminary data.</text>
</comment>
<evidence type="ECO:0000256" key="2">
    <source>
        <dbReference type="SAM" id="Phobius"/>
    </source>
</evidence>
<reference evidence="3" key="1">
    <citation type="submission" date="2021-01" db="EMBL/GenBank/DDBJ databases">
        <authorList>
            <person name="Kaushik A."/>
        </authorList>
    </citation>
    <scope>NUCLEOTIDE SEQUENCE</scope>
    <source>
        <strain evidence="3">AG4-RS23</strain>
    </source>
</reference>
<evidence type="ECO:0000313" key="4">
    <source>
        <dbReference type="Proteomes" id="UP000663861"/>
    </source>
</evidence>
<feature type="region of interest" description="Disordered" evidence="1">
    <location>
        <begin position="533"/>
        <end position="553"/>
    </location>
</feature>
<feature type="transmembrane region" description="Helical" evidence="2">
    <location>
        <begin position="6"/>
        <end position="26"/>
    </location>
</feature>
<accession>A0A8H3HMU1</accession>
<dbReference type="AlphaFoldDB" id="A0A8H3HMU1"/>
<gene>
    <name evidence="3" type="ORF">RDB_LOCUS165653</name>
</gene>